<evidence type="ECO:0000256" key="1">
    <source>
        <dbReference type="SAM" id="SignalP"/>
    </source>
</evidence>
<evidence type="ECO:0000313" key="3">
    <source>
        <dbReference type="Proteomes" id="UP000014140"/>
    </source>
</evidence>
<dbReference type="SUPFAM" id="SSF49899">
    <property type="entry name" value="Concanavalin A-like lectins/glucanases"/>
    <property type="match status" value="1"/>
</dbReference>
<reference evidence="2 3" key="1">
    <citation type="submission" date="2013-04" db="EMBL/GenBank/DDBJ databases">
        <title>The Genome Sequence of Parabacteroides goldsteinii dnLKV18.</title>
        <authorList>
            <consortium name="The Broad Institute Genomics Platform"/>
            <consortium name="The Broad Institute Genome Sequencing Center for Infectious Disease"/>
            <person name="Earl A."/>
            <person name="Xavier R."/>
            <person name="Kuhn K."/>
            <person name="Stappenbeck T."/>
            <person name="Walker B."/>
            <person name="Young S."/>
            <person name="Zeng Q."/>
            <person name="Gargeya S."/>
            <person name="Fitzgerald M."/>
            <person name="Haas B."/>
            <person name="Abouelleil A."/>
            <person name="Allen A.W."/>
            <person name="Alvarado L."/>
            <person name="Arachchi H.M."/>
            <person name="Berlin A.M."/>
            <person name="Chapman S.B."/>
            <person name="Gainer-Dewar J."/>
            <person name="Goldberg J."/>
            <person name="Griggs A."/>
            <person name="Gujja S."/>
            <person name="Hansen M."/>
            <person name="Howarth C."/>
            <person name="Imamovic A."/>
            <person name="Ireland A."/>
            <person name="Larimer J."/>
            <person name="McCowan C."/>
            <person name="Murphy C."/>
            <person name="Pearson M."/>
            <person name="Poon T.W."/>
            <person name="Priest M."/>
            <person name="Roberts A."/>
            <person name="Saif S."/>
            <person name="Shea T."/>
            <person name="Sisk P."/>
            <person name="Sykes S."/>
            <person name="Wortman J."/>
            <person name="Nusbaum C."/>
            <person name="Birren B."/>
        </authorList>
    </citation>
    <scope>NUCLEOTIDE SEQUENCE [LARGE SCALE GENOMIC DNA]</scope>
    <source>
        <strain evidence="3">dnLKV18</strain>
    </source>
</reference>
<dbReference type="HOGENOM" id="CLU_013281_1_0_10"/>
<dbReference type="GO" id="GO:0005975">
    <property type="term" value="P:carbohydrate metabolic process"/>
    <property type="evidence" value="ECO:0007669"/>
    <property type="project" value="UniProtKB-ARBA"/>
</dbReference>
<keyword evidence="1" id="KW-0732">Signal</keyword>
<feature type="signal peptide" evidence="1">
    <location>
        <begin position="1"/>
        <end position="21"/>
    </location>
</feature>
<keyword evidence="3" id="KW-1185">Reference proteome</keyword>
<dbReference type="Proteomes" id="UP000014140">
    <property type="component" value="Unassembled WGS sequence"/>
</dbReference>
<dbReference type="Gene3D" id="2.60.120.200">
    <property type="match status" value="1"/>
</dbReference>
<evidence type="ECO:0008006" key="4">
    <source>
        <dbReference type="Google" id="ProtNLM"/>
    </source>
</evidence>
<dbReference type="PATRIC" id="fig|1235789.3.peg.2798"/>
<proteinExistence type="predicted"/>
<organism evidence="2 3">
    <name type="scientific">Parabacteroides goldsteinii dnLKV18</name>
    <dbReference type="NCBI Taxonomy" id="1235789"/>
    <lineage>
        <taxon>Bacteria</taxon>
        <taxon>Pseudomonadati</taxon>
        <taxon>Bacteroidota</taxon>
        <taxon>Bacteroidia</taxon>
        <taxon>Bacteroidales</taxon>
        <taxon>Tannerellaceae</taxon>
        <taxon>Parabacteroides</taxon>
    </lineage>
</organism>
<accession>S0GII8</accession>
<evidence type="ECO:0000313" key="2">
    <source>
        <dbReference type="EMBL" id="EOS17794.1"/>
    </source>
</evidence>
<dbReference type="InterPro" id="IPR013320">
    <property type="entry name" value="ConA-like_dom_sf"/>
</dbReference>
<sequence>MKIKRTTLTVALVVLCFFAEAKVKPVVHYNFGKSGNVTYAVAPDKLKPVTGTGELTALGRPVFYADAPGNKKMKGEGGLLFNGDGDGYRLANPFGTPAENQMLEVWVKPRHNRQREQKKHSSQVVVANGNGKEGYVIVRKGDKWQLISGSSGVVTIGEVAEDVWTHLAMVVDGEKGSVWLNGKKTGIFNPTKAIASNFSIAVSEEGKEAFYGEIYEVRYSTFTAGKFDPDSDFLLDYKKIKEQSKQRLAERQSLVRQLEQEGAGKEIVSELPNLRQQKDWLIEPVESQCRRYVQKSDDGVTSMFQLNNGLISRTFYVGENLACVGYKNHSNEAEYLRAVKPEARVCIDSVWYEVGGLKEQPELSYLLDSWYPQLEASDLAFTLEKVETGMPLERYPWTRKFNAVSTDWPAKGLRMEMTFVPTGNMPAVKDVKVKVIYEIYQGLPVMAKWIEVINENDTNIVLNDMECEVLAVNQDQVKRIHVESDFSFALVNADIEGSALMHYAGTPKIYHVGSSTTRWMVDKEYNTWASHNQAEDKFLGFPHHNLLISTLPMGPNTRIGKDSPFKSYITFELLQDSDDRERQSLGHRRMYKKLAPQTTESLIAGGITSHDEEKLKSFIDQMSELGLEQLDIQAWPGVSHDNLDSAYVQLWRRVASYAKKRGIVMGGYELQVASRGRGKEVDCIHPETGKPGSLFGQSVCIASQWKDTYYPKMWEFFDKTGFMTYNMDGPYHGDPCASTVHLHHAGLEDSQWQ</sequence>
<dbReference type="AlphaFoldDB" id="S0GII8"/>
<dbReference type="RefSeq" id="WP_010802048.1">
    <property type="nucleotide sequence ID" value="NZ_KE159519.1"/>
</dbReference>
<dbReference type="GO" id="GO:0004553">
    <property type="term" value="F:hydrolase activity, hydrolyzing O-glycosyl compounds"/>
    <property type="evidence" value="ECO:0007669"/>
    <property type="project" value="UniProtKB-ARBA"/>
</dbReference>
<feature type="chain" id="PRO_5004497805" description="LamG-like jellyroll fold domain-containing protein" evidence="1">
    <location>
        <begin position="22"/>
        <end position="753"/>
    </location>
</feature>
<comment type="caution">
    <text evidence="2">The sequence shown here is derived from an EMBL/GenBank/DDBJ whole genome shotgun (WGS) entry which is preliminary data.</text>
</comment>
<gene>
    <name evidence="2" type="ORF">C803_02808</name>
</gene>
<dbReference type="EMBL" id="ASSQ01000013">
    <property type="protein sequence ID" value="EOS17794.1"/>
    <property type="molecule type" value="Genomic_DNA"/>
</dbReference>
<dbReference type="Pfam" id="PF13385">
    <property type="entry name" value="Laminin_G_3"/>
    <property type="match status" value="1"/>
</dbReference>
<name>S0GII8_9BACT</name>
<protein>
    <recommendedName>
        <fullName evidence="4">LamG-like jellyroll fold domain-containing protein</fullName>
    </recommendedName>
</protein>